<dbReference type="AlphaFoldDB" id="A0A0C2N131"/>
<sequence>MESRDREIVSLPLFSTAECNIAVFFRNGTRLKSLIWVIMMPTFCYPPLPLRQGKHYKTELDGFENPVDIPRLYSVGEATARKIYNFCKKEGRDEKLKAEDSHKELICDIIDEDCTRSIQQVCNILFDRTNLRISRSTENRCLKEFHYSLKMIKLIPKRRNDPITIEIRKEYAIIFLRMAPDSQKIIFLDETGFQVNMVNKCGRSMKGVSNLNGTGPAYEKLFHSYCYVV</sequence>
<dbReference type="EMBL" id="JWZT01003130">
    <property type="protein sequence ID" value="KII67582.1"/>
    <property type="molecule type" value="Genomic_DNA"/>
</dbReference>
<evidence type="ECO:0000313" key="2">
    <source>
        <dbReference type="Proteomes" id="UP000031668"/>
    </source>
</evidence>
<evidence type="ECO:0000313" key="1">
    <source>
        <dbReference type="EMBL" id="KII67582.1"/>
    </source>
</evidence>
<accession>A0A0C2N131</accession>
<dbReference type="Proteomes" id="UP000031668">
    <property type="component" value="Unassembled WGS sequence"/>
</dbReference>
<comment type="caution">
    <text evidence="1">The sequence shown here is derived from an EMBL/GenBank/DDBJ whole genome shotgun (WGS) entry which is preliminary data.</text>
</comment>
<organism evidence="1 2">
    <name type="scientific">Thelohanellus kitauei</name>
    <name type="common">Myxosporean</name>
    <dbReference type="NCBI Taxonomy" id="669202"/>
    <lineage>
        <taxon>Eukaryota</taxon>
        <taxon>Metazoa</taxon>
        <taxon>Cnidaria</taxon>
        <taxon>Myxozoa</taxon>
        <taxon>Myxosporea</taxon>
        <taxon>Bivalvulida</taxon>
        <taxon>Platysporina</taxon>
        <taxon>Myxobolidae</taxon>
        <taxon>Thelohanellus</taxon>
    </lineage>
</organism>
<reference evidence="1 2" key="1">
    <citation type="journal article" date="2014" name="Genome Biol. Evol.">
        <title>The genome of the myxosporean Thelohanellus kitauei shows adaptations to nutrient acquisition within its fish host.</title>
        <authorList>
            <person name="Yang Y."/>
            <person name="Xiong J."/>
            <person name="Zhou Z."/>
            <person name="Huo F."/>
            <person name="Miao W."/>
            <person name="Ran C."/>
            <person name="Liu Y."/>
            <person name="Zhang J."/>
            <person name="Feng J."/>
            <person name="Wang M."/>
            <person name="Wang M."/>
            <person name="Wang L."/>
            <person name="Yao B."/>
        </authorList>
    </citation>
    <scope>NUCLEOTIDE SEQUENCE [LARGE SCALE GENOMIC DNA]</scope>
    <source>
        <strain evidence="1">Wuqing</strain>
    </source>
</reference>
<proteinExistence type="predicted"/>
<dbReference type="OrthoDB" id="7744248at2759"/>
<gene>
    <name evidence="1" type="ORF">RF11_14316</name>
</gene>
<protein>
    <recommendedName>
        <fullName evidence="3">Tc1-like transposase DDE domain-containing protein</fullName>
    </recommendedName>
</protein>
<name>A0A0C2N131_THEKT</name>
<evidence type="ECO:0008006" key="3">
    <source>
        <dbReference type="Google" id="ProtNLM"/>
    </source>
</evidence>
<keyword evidence="2" id="KW-1185">Reference proteome</keyword>